<organism evidence="1 2">
    <name type="scientific">Rhizopogon vinicolor AM-OR11-026</name>
    <dbReference type="NCBI Taxonomy" id="1314800"/>
    <lineage>
        <taxon>Eukaryota</taxon>
        <taxon>Fungi</taxon>
        <taxon>Dikarya</taxon>
        <taxon>Basidiomycota</taxon>
        <taxon>Agaricomycotina</taxon>
        <taxon>Agaricomycetes</taxon>
        <taxon>Agaricomycetidae</taxon>
        <taxon>Boletales</taxon>
        <taxon>Suillineae</taxon>
        <taxon>Rhizopogonaceae</taxon>
        <taxon>Rhizopogon</taxon>
    </lineage>
</organism>
<dbReference type="AlphaFoldDB" id="A0A1B7N3W7"/>
<accession>A0A1B7N3W7</accession>
<name>A0A1B7N3W7_9AGAM</name>
<evidence type="ECO:0000313" key="2">
    <source>
        <dbReference type="Proteomes" id="UP000092154"/>
    </source>
</evidence>
<reference evidence="1 2" key="1">
    <citation type="submission" date="2016-06" db="EMBL/GenBank/DDBJ databases">
        <title>Comparative genomics of the ectomycorrhizal sister species Rhizopogon vinicolor and Rhizopogon vesiculosus (Basidiomycota: Boletales) reveals a divergence of the mating type B locus.</title>
        <authorList>
            <consortium name="DOE Joint Genome Institute"/>
            <person name="Mujic A.B."/>
            <person name="Kuo A."/>
            <person name="Tritt A."/>
            <person name="Lipzen A."/>
            <person name="Chen C."/>
            <person name="Johnson J."/>
            <person name="Sharma A."/>
            <person name="Barry K."/>
            <person name="Grigoriev I.V."/>
            <person name="Spatafora J.W."/>
        </authorList>
    </citation>
    <scope>NUCLEOTIDE SEQUENCE [LARGE SCALE GENOMIC DNA]</scope>
    <source>
        <strain evidence="1 2">AM-OR11-026</strain>
    </source>
</reference>
<sequence length="413" mass="44182">MSSALFTFLLFLYKSLSLITGLFRAFFDLFTGAGRTSESDSPGTSVKIYFTPASSRRPKGLKSLVLPHSVALRRLEDVERRIAETTPSQLVSSYSESAYSTDPELGHCNVVNLWESPPRLHILTGRLQSPTPWASPASSFVLSKHSPESVSCSSWPSVCNTLGHYNKKSLPRDADPSVSPSSVSLQFWTGSPRGNQPLSPVRLNCSYSPSAGGNRSHIVPYSNGALSVASANNTFDVPVYVSPPPANVECSVVGDAADESQEQEISTLATKRSTVICDPAILFTLRPTYSARTPGHGERTFQRFTPSTPSASPVSLVSEWSPSGLFASPVRRTSSSSPCSPPHSKSLSEPCFTSVRDLSSIAETNRIHPDSVPLDPVWSAGLLTKSLVPETVSCPDVSGSIGAAIAESEVNMS</sequence>
<gene>
    <name evidence="1" type="ORF">K503DRAFT_769410</name>
</gene>
<protein>
    <submittedName>
        <fullName evidence="1">Uncharacterized protein</fullName>
    </submittedName>
</protein>
<keyword evidence="2" id="KW-1185">Reference proteome</keyword>
<dbReference type="Proteomes" id="UP000092154">
    <property type="component" value="Unassembled WGS sequence"/>
</dbReference>
<evidence type="ECO:0000313" key="1">
    <source>
        <dbReference type="EMBL" id="OAX39560.1"/>
    </source>
</evidence>
<dbReference type="STRING" id="1314800.A0A1B7N3W7"/>
<dbReference type="OrthoDB" id="2679377at2759"/>
<proteinExistence type="predicted"/>
<dbReference type="EMBL" id="KV448245">
    <property type="protein sequence ID" value="OAX39560.1"/>
    <property type="molecule type" value="Genomic_DNA"/>
</dbReference>
<dbReference type="InParanoid" id="A0A1B7N3W7"/>